<evidence type="ECO:0000313" key="5">
    <source>
        <dbReference type="Proteomes" id="UP000252182"/>
    </source>
</evidence>
<dbReference type="CDD" id="cd06223">
    <property type="entry name" value="PRTases_typeI"/>
    <property type="match status" value="1"/>
</dbReference>
<dbReference type="GO" id="GO:0000310">
    <property type="term" value="F:xanthine phosphoribosyltransferase activity"/>
    <property type="evidence" value="ECO:0007669"/>
    <property type="project" value="UniProtKB-EC"/>
</dbReference>
<evidence type="ECO:0000256" key="1">
    <source>
        <dbReference type="ARBA" id="ARBA00022676"/>
    </source>
</evidence>
<keyword evidence="5" id="KW-1185">Reference proteome</keyword>
<proteinExistence type="predicted"/>
<dbReference type="InterPro" id="IPR000836">
    <property type="entry name" value="PRTase_dom"/>
</dbReference>
<dbReference type="PANTHER" id="PTHR43363:SF1">
    <property type="entry name" value="HYPOXANTHINE-GUANINE PHOSPHORIBOSYLTRANSFERASE"/>
    <property type="match status" value="1"/>
</dbReference>
<dbReference type="KEGG" id="hyf:DTO96_101083"/>
<name>A0A345DAG5_9BURK</name>
<sequence length="189" mass="21320">MITFIEGSMQKTTETDLYVDWQGYHRMIERLALQVYESKWDFDVVLCLARGGLVAGNVLCRIFDKPLAVLSTSSYRESVGMKQGALDISKNITMTQGELAGRVLLVDDLIDTGVTLAEVKEHLSTHYPAITGVRSAVLWRKGWAKQEPDYCVDLLDNSPWIHQPFEAYDALQPHMLSAWLKKDAAQSEQ</sequence>
<dbReference type="Gene3D" id="3.40.50.2020">
    <property type="match status" value="1"/>
</dbReference>
<protein>
    <submittedName>
        <fullName evidence="4">Xanthine phosphoribosyltransferase</fullName>
        <ecNumber evidence="4">2.4.2.22</ecNumber>
    </submittedName>
</protein>
<keyword evidence="1 4" id="KW-0328">Glycosyltransferase</keyword>
<dbReference type="EC" id="2.4.2.22" evidence="4"/>
<dbReference type="Proteomes" id="UP000252182">
    <property type="component" value="Chromosome"/>
</dbReference>
<dbReference type="AlphaFoldDB" id="A0A345DAG5"/>
<organism evidence="4 5">
    <name type="scientific">Ephemeroptericola cinctiostellae</name>
    <dbReference type="NCBI Taxonomy" id="2268024"/>
    <lineage>
        <taxon>Bacteria</taxon>
        <taxon>Pseudomonadati</taxon>
        <taxon>Pseudomonadota</taxon>
        <taxon>Betaproteobacteria</taxon>
        <taxon>Burkholderiales</taxon>
        <taxon>Burkholderiaceae</taxon>
        <taxon>Ephemeroptericola</taxon>
    </lineage>
</organism>
<evidence type="ECO:0000256" key="2">
    <source>
        <dbReference type="ARBA" id="ARBA00022679"/>
    </source>
</evidence>
<evidence type="ECO:0000313" key="4">
    <source>
        <dbReference type="EMBL" id="AXF85353.1"/>
    </source>
</evidence>
<feature type="domain" description="Phosphoribosyltransferase" evidence="3">
    <location>
        <begin position="18"/>
        <end position="168"/>
    </location>
</feature>
<dbReference type="SUPFAM" id="SSF53271">
    <property type="entry name" value="PRTase-like"/>
    <property type="match status" value="1"/>
</dbReference>
<dbReference type="Pfam" id="PF00156">
    <property type="entry name" value="Pribosyltran"/>
    <property type="match status" value="1"/>
</dbReference>
<accession>A0A345DAG5</accession>
<gene>
    <name evidence="4" type="primary">gpt</name>
    <name evidence="4" type="ORF">DTO96_101083</name>
</gene>
<keyword evidence="2 4" id="KW-0808">Transferase</keyword>
<dbReference type="EMBL" id="CP031124">
    <property type="protein sequence ID" value="AXF85353.1"/>
    <property type="molecule type" value="Genomic_DNA"/>
</dbReference>
<dbReference type="PANTHER" id="PTHR43363">
    <property type="entry name" value="HYPOXANTHINE PHOSPHORIBOSYLTRANSFERASE"/>
    <property type="match status" value="1"/>
</dbReference>
<reference evidence="5" key="1">
    <citation type="submission" date="2018-07" db="EMBL/GenBank/DDBJ databases">
        <authorList>
            <person name="Kim H."/>
        </authorList>
    </citation>
    <scope>NUCLEOTIDE SEQUENCE [LARGE SCALE GENOMIC DNA]</scope>
    <source>
        <strain evidence="5">F02</strain>
    </source>
</reference>
<evidence type="ECO:0000259" key="3">
    <source>
        <dbReference type="Pfam" id="PF00156"/>
    </source>
</evidence>
<dbReference type="InterPro" id="IPR029057">
    <property type="entry name" value="PRTase-like"/>
</dbReference>